<keyword evidence="1" id="KW-1133">Transmembrane helix</keyword>
<accession>A0A2K4X9F3</accession>
<dbReference type="EMBL" id="LT965928">
    <property type="protein sequence ID" value="SOU40919.1"/>
    <property type="molecule type" value="Genomic_DNA"/>
</dbReference>
<keyword evidence="1" id="KW-0812">Transmembrane</keyword>
<dbReference type="RefSeq" id="WP_104642655.1">
    <property type="nucleotide sequence ID" value="NZ_AQGW01000020.1"/>
</dbReference>
<dbReference type="Proteomes" id="UP000615003">
    <property type="component" value="Unassembled WGS sequence"/>
</dbReference>
<protein>
    <recommendedName>
        <fullName evidence="6">Pentapeptide repeat-containing protein</fullName>
    </recommendedName>
</protein>
<sequence length="429" mass="48745">MEFKKPNLLSKEASVALWLQGKDAWNVWAKKNPDIGVDFSGVRFAIPDLLQIAPNNKVLLKANAEGDFSALTFVNYTFPHLADFSNTEFNIPAIFDNGTFNGTADFSKAIFSQNASFNGITFNCIASFYNAEFQNSIVFSDCNFKGNTLFTFSHFEMLAYFPSTTFHEVVGFDHSTFAGGTHFKNTKFLCKEVYFEYINCTDTFDFDELDAKKVITLSFKGSVFEKDFNISGHFKCVPDLRSTKLNHHTDLTSMIYTLNRKKVFFTPIKKVTDTLDIGRLCRLKELAEQNKSHDMALAFHADELRAKRWGRLNIVQSVMDIIYSVTSNYGQSIMRPLLLLVISFLLFNSYIISKSDIEIKSAYKPAATLSIATITPFLSISKEARGHSAQVLFEKQLPENFYLYSYAYASSSFLFLFLVGLGLRNRFRI</sequence>
<evidence type="ECO:0000313" key="2">
    <source>
        <dbReference type="EMBL" id="MBE0383261.1"/>
    </source>
</evidence>
<dbReference type="EMBL" id="AQGW01000020">
    <property type="protein sequence ID" value="MBE0383261.1"/>
    <property type="molecule type" value="Genomic_DNA"/>
</dbReference>
<dbReference type="Proteomes" id="UP000238288">
    <property type="component" value="Chromosome PCAR9a"/>
</dbReference>
<evidence type="ECO:0000256" key="1">
    <source>
        <dbReference type="SAM" id="Phobius"/>
    </source>
</evidence>
<evidence type="ECO:0000313" key="5">
    <source>
        <dbReference type="Proteomes" id="UP000615003"/>
    </source>
</evidence>
<feature type="transmembrane region" description="Helical" evidence="1">
    <location>
        <begin position="401"/>
        <end position="423"/>
    </location>
</feature>
<dbReference type="InterPro" id="IPR001646">
    <property type="entry name" value="5peptide_repeat"/>
</dbReference>
<keyword evidence="1" id="KW-0472">Membrane</keyword>
<keyword evidence="5" id="KW-1185">Reference proteome</keyword>
<dbReference type="Pfam" id="PF13576">
    <property type="entry name" value="Pentapeptide_3"/>
    <property type="match status" value="1"/>
</dbReference>
<name>A0A2K4X9F3_PSEVC</name>
<reference evidence="3 4" key="2">
    <citation type="submission" date="2017-11" db="EMBL/GenBank/DDBJ databases">
        <authorList>
            <person name="Han C.G."/>
        </authorList>
    </citation>
    <scope>NUCLEOTIDE SEQUENCE [LARGE SCALE GENOMIC DNA]</scope>
    <source>
        <strain evidence="4">ATCC 43555</strain>
        <strain evidence="3">ATCC43555</strain>
    </source>
</reference>
<evidence type="ECO:0000313" key="3">
    <source>
        <dbReference type="EMBL" id="SOU40919.1"/>
    </source>
</evidence>
<evidence type="ECO:0000313" key="4">
    <source>
        <dbReference type="Proteomes" id="UP000238288"/>
    </source>
</evidence>
<proteinExistence type="predicted"/>
<organism evidence="3 4">
    <name type="scientific">Pseudoalteromonas carrageenovora IAM 12662</name>
    <dbReference type="NCBI Taxonomy" id="1314868"/>
    <lineage>
        <taxon>Bacteria</taxon>
        <taxon>Pseudomonadati</taxon>
        <taxon>Pseudomonadota</taxon>
        <taxon>Gammaproteobacteria</taxon>
        <taxon>Alteromonadales</taxon>
        <taxon>Pseudoalteromonadaceae</taxon>
        <taxon>Pseudoalteromonas</taxon>
    </lineage>
</organism>
<dbReference type="OrthoDB" id="7366205at2"/>
<evidence type="ECO:0008006" key="6">
    <source>
        <dbReference type="Google" id="ProtNLM"/>
    </source>
</evidence>
<gene>
    <name evidence="3" type="ORF">PCAR9_A30083</name>
    <name evidence="2" type="ORF">PCARR_a1575</name>
</gene>
<dbReference type="AlphaFoldDB" id="A0A2K4X9F3"/>
<reference evidence="2 5" key="1">
    <citation type="submission" date="2015-06" db="EMBL/GenBank/DDBJ databases">
        <title>Genome sequence of Pseudoalteromonas carrageenovora.</title>
        <authorList>
            <person name="Xie B.-B."/>
            <person name="Rong J.-C."/>
            <person name="Qin Q.-L."/>
            <person name="Zhang Y.-Z."/>
        </authorList>
    </citation>
    <scope>NUCLEOTIDE SEQUENCE [LARGE SCALE GENOMIC DNA]</scope>
    <source>
        <strain evidence="2 5">IAM 12662</strain>
    </source>
</reference>
<dbReference type="GeneID" id="93663576"/>